<evidence type="ECO:0000256" key="1">
    <source>
        <dbReference type="SAM" id="MobiDB-lite"/>
    </source>
</evidence>
<evidence type="ECO:0000313" key="4">
    <source>
        <dbReference type="Proteomes" id="UP000269539"/>
    </source>
</evidence>
<dbReference type="Pfam" id="PF04427">
    <property type="entry name" value="Brix"/>
    <property type="match status" value="1"/>
</dbReference>
<dbReference type="GO" id="GO:0000027">
    <property type="term" value="P:ribosomal large subunit assembly"/>
    <property type="evidence" value="ECO:0007669"/>
    <property type="project" value="TreeGrafter"/>
</dbReference>
<feature type="compositionally biased region" description="Gly residues" evidence="1">
    <location>
        <begin position="333"/>
        <end position="342"/>
    </location>
</feature>
<feature type="compositionally biased region" description="Low complexity" evidence="1">
    <location>
        <begin position="155"/>
        <end position="168"/>
    </location>
</feature>
<dbReference type="PANTHER" id="PTHR12661">
    <property type="entry name" value="PETER PAN-RELATED"/>
    <property type="match status" value="1"/>
</dbReference>
<dbReference type="GO" id="GO:0030687">
    <property type="term" value="C:preribosome, large subunit precursor"/>
    <property type="evidence" value="ECO:0007669"/>
    <property type="project" value="TreeGrafter"/>
</dbReference>
<evidence type="ECO:0000259" key="2">
    <source>
        <dbReference type="PROSITE" id="PS50833"/>
    </source>
</evidence>
<protein>
    <recommendedName>
        <fullName evidence="2">Brix domain-containing protein</fullName>
    </recommendedName>
</protein>
<dbReference type="InterPro" id="IPR045112">
    <property type="entry name" value="PPAN-like"/>
</dbReference>
<proteinExistence type="predicted"/>
<feature type="region of interest" description="Disordered" evidence="1">
    <location>
        <begin position="405"/>
        <end position="479"/>
    </location>
</feature>
<dbReference type="InterPro" id="IPR007109">
    <property type="entry name" value="Brix"/>
</dbReference>
<dbReference type="SMART" id="SM00879">
    <property type="entry name" value="Brix"/>
    <property type="match status" value="1"/>
</dbReference>
<dbReference type="EMBL" id="QWIO01000367">
    <property type="protein sequence ID" value="RMY98606.1"/>
    <property type="molecule type" value="Genomic_DNA"/>
</dbReference>
<name>A0A3M7GCV8_HORWE</name>
<sequence length="604" mass="66970">MAKRRVKKRTQAGSKAPAPGNAPHKPGERTPKSMVIRVGASDVGPSITQLVRDTRSMMEPQTATRLKERKSNKLRDYTSMAGPLGVSHLLLFSRSRNGNVNLRLAITPRGPTFHFRVEKYSLCKDVHRSMKRPKSGGNDQHLTAPLLVMNNFTAQQQQQQQQESNGDQQQKKPHPEIPKHLESLATTVFQSLFPPINPTTTPLKSIKRILLLDRMPPPSDSSAPSDKANYVLQLRHYAIESRTAKSVPKALRRLDAAEKLTHSGQNTKRGALPNLGKLTDVSDYLLDPHAADGFTSDSEPETDAEVEVLAPSTQKLHRKATRKAAAGGAADEGSGGEAGNGGTRYDRRDPRGRTNVERKAIKLHELGPRMRLRLTKVEEGLCGGKVMWHEYIHKSAAELREMDRVHEGRRREKEARREEQRRNLERKRAERRGRGEEEVQSGDEDEMEEMEDEEDEDEWEDDGMEGDEEQGSRALVREKLDPTSLIRRATHQARAGEEGVVHGVGLDVGVVAVPCATTRRRRGQGGRRPEGNVDDDEVVDVVEVGADLGRGHAVRARVADDQVAGRAVQDLVVDVVVEAVLPVGPFDFDLWKGRGLFSDGIGDG</sequence>
<dbReference type="AlphaFoldDB" id="A0A3M7GCV8"/>
<feature type="compositionally biased region" description="Basic residues" evidence="1">
    <location>
        <begin position="1"/>
        <end position="10"/>
    </location>
</feature>
<dbReference type="VEuPathDB" id="FungiDB:BTJ68_04877"/>
<feature type="compositionally biased region" description="Basic and acidic residues" evidence="1">
    <location>
        <begin position="405"/>
        <end position="437"/>
    </location>
</feature>
<dbReference type="GO" id="GO:0006364">
    <property type="term" value="P:rRNA processing"/>
    <property type="evidence" value="ECO:0007669"/>
    <property type="project" value="InterPro"/>
</dbReference>
<gene>
    <name evidence="3" type="ORF">D0864_04323</name>
</gene>
<feature type="compositionally biased region" description="Basic and acidic residues" evidence="1">
    <location>
        <begin position="344"/>
        <end position="360"/>
    </location>
</feature>
<feature type="region of interest" description="Disordered" evidence="1">
    <location>
        <begin position="155"/>
        <end position="175"/>
    </location>
</feature>
<feature type="region of interest" description="Disordered" evidence="1">
    <location>
        <begin position="291"/>
        <end position="360"/>
    </location>
</feature>
<feature type="region of interest" description="Disordered" evidence="1">
    <location>
        <begin position="1"/>
        <end position="33"/>
    </location>
</feature>
<feature type="compositionally biased region" description="Acidic residues" evidence="1">
    <location>
        <begin position="438"/>
        <end position="469"/>
    </location>
</feature>
<organism evidence="3 4">
    <name type="scientific">Hortaea werneckii</name>
    <name type="common">Black yeast</name>
    <name type="synonym">Cladosporium werneckii</name>
    <dbReference type="NCBI Taxonomy" id="91943"/>
    <lineage>
        <taxon>Eukaryota</taxon>
        <taxon>Fungi</taxon>
        <taxon>Dikarya</taxon>
        <taxon>Ascomycota</taxon>
        <taxon>Pezizomycotina</taxon>
        <taxon>Dothideomycetes</taxon>
        <taxon>Dothideomycetidae</taxon>
        <taxon>Mycosphaerellales</taxon>
        <taxon>Teratosphaeriaceae</taxon>
        <taxon>Hortaea</taxon>
    </lineage>
</organism>
<reference evidence="3 4" key="1">
    <citation type="journal article" date="2018" name="BMC Genomics">
        <title>Genomic evidence for intraspecific hybridization in a clonal and extremely halotolerant yeast.</title>
        <authorList>
            <person name="Gostincar C."/>
            <person name="Stajich J.E."/>
            <person name="Zupancic J."/>
            <person name="Zalar P."/>
            <person name="Gunde-Cimerman N."/>
        </authorList>
    </citation>
    <scope>NUCLEOTIDE SEQUENCE [LARGE SCALE GENOMIC DNA]</scope>
    <source>
        <strain evidence="3 4">EXF-10513</strain>
    </source>
</reference>
<dbReference type="PROSITE" id="PS50833">
    <property type="entry name" value="BRIX"/>
    <property type="match status" value="1"/>
</dbReference>
<accession>A0A3M7GCV8</accession>
<dbReference type="Proteomes" id="UP000269539">
    <property type="component" value="Unassembled WGS sequence"/>
</dbReference>
<evidence type="ECO:0000313" key="3">
    <source>
        <dbReference type="EMBL" id="RMY98606.1"/>
    </source>
</evidence>
<dbReference type="PANTHER" id="PTHR12661:SF5">
    <property type="entry name" value="SUPPRESSOR OF SWI4 1 HOMOLOG"/>
    <property type="match status" value="1"/>
</dbReference>
<dbReference type="GO" id="GO:0019843">
    <property type="term" value="F:rRNA binding"/>
    <property type="evidence" value="ECO:0007669"/>
    <property type="project" value="InterPro"/>
</dbReference>
<feature type="domain" description="Brix" evidence="2">
    <location>
        <begin position="33"/>
        <end position="383"/>
    </location>
</feature>
<comment type="caution">
    <text evidence="3">The sequence shown here is derived from an EMBL/GenBank/DDBJ whole genome shotgun (WGS) entry which is preliminary data.</text>
</comment>